<dbReference type="GO" id="GO:0030479">
    <property type="term" value="C:actin cortical patch"/>
    <property type="evidence" value="ECO:0007669"/>
    <property type="project" value="EnsemblFungi"/>
</dbReference>
<dbReference type="Proteomes" id="UP000070444">
    <property type="component" value="Unassembled WGS sequence"/>
</dbReference>
<dbReference type="InterPro" id="IPR002108">
    <property type="entry name" value="ADF-H"/>
</dbReference>
<dbReference type="Pfam" id="PF00241">
    <property type="entry name" value="Cofilin_ADF"/>
    <property type="match status" value="1"/>
</dbReference>
<dbReference type="PROSITE" id="PS51263">
    <property type="entry name" value="ADF_H"/>
    <property type="match status" value="1"/>
</dbReference>
<dbReference type="GO" id="GO:0071846">
    <property type="term" value="P:actin filament debranching"/>
    <property type="evidence" value="ECO:0007669"/>
    <property type="project" value="EnsemblFungi"/>
</dbReference>
<dbReference type="Gene3D" id="3.40.20.10">
    <property type="entry name" value="Severin"/>
    <property type="match status" value="1"/>
</dbReference>
<evidence type="ECO:0000313" key="7">
    <source>
        <dbReference type="Proteomes" id="UP000070444"/>
    </source>
</evidence>
<protein>
    <submittedName>
        <fullName evidence="6">Glia maturation factor beta</fullName>
    </submittedName>
</protein>
<dbReference type="GO" id="GO:0071933">
    <property type="term" value="F:Arp2/3 complex binding"/>
    <property type="evidence" value="ECO:0007669"/>
    <property type="project" value="EnsemblFungi"/>
</dbReference>
<dbReference type="OrthoDB" id="3919494at2759"/>
<evidence type="ECO:0000313" key="6">
    <source>
        <dbReference type="EMBL" id="KXN74394.1"/>
    </source>
</evidence>
<evidence type="ECO:0000256" key="1">
    <source>
        <dbReference type="ARBA" id="ARBA00010055"/>
    </source>
</evidence>
<dbReference type="OMA" id="EWKMLYA"/>
<keyword evidence="7" id="KW-1185">Reference proteome</keyword>
<keyword evidence="3 4" id="KW-0539">Nucleus</keyword>
<proteinExistence type="inferred from homology"/>
<dbReference type="EMBL" id="KQ964424">
    <property type="protein sequence ID" value="KXN74394.1"/>
    <property type="molecule type" value="Genomic_DNA"/>
</dbReference>
<reference evidence="6 7" key="1">
    <citation type="journal article" date="2015" name="Genome Biol. Evol.">
        <title>Phylogenomic analyses indicate that early fungi evolved digesting cell walls of algal ancestors of land plants.</title>
        <authorList>
            <person name="Chang Y."/>
            <person name="Wang S."/>
            <person name="Sekimoto S."/>
            <person name="Aerts A.L."/>
            <person name="Choi C."/>
            <person name="Clum A."/>
            <person name="LaButti K.M."/>
            <person name="Lindquist E.A."/>
            <person name="Yee Ngan C."/>
            <person name="Ohm R.A."/>
            <person name="Salamov A.A."/>
            <person name="Grigoriev I.V."/>
            <person name="Spatafora J.W."/>
            <person name="Berbee M.L."/>
        </authorList>
    </citation>
    <scope>NUCLEOTIDE SEQUENCE [LARGE SCALE GENOMIC DNA]</scope>
    <source>
        <strain evidence="6 7">NRRL 28638</strain>
    </source>
</reference>
<name>A0A137PHB5_CONC2</name>
<dbReference type="PANTHER" id="PTHR11249">
    <property type="entry name" value="GLIAL FACTOR NATURATION FACTOR"/>
    <property type="match status" value="1"/>
</dbReference>
<organism evidence="6 7">
    <name type="scientific">Conidiobolus coronatus (strain ATCC 28846 / CBS 209.66 / NRRL 28638)</name>
    <name type="common">Delacroixia coronata</name>
    <dbReference type="NCBI Taxonomy" id="796925"/>
    <lineage>
        <taxon>Eukaryota</taxon>
        <taxon>Fungi</taxon>
        <taxon>Fungi incertae sedis</taxon>
        <taxon>Zoopagomycota</taxon>
        <taxon>Entomophthoromycotina</taxon>
        <taxon>Entomophthoromycetes</taxon>
        <taxon>Entomophthorales</taxon>
        <taxon>Ancylistaceae</taxon>
        <taxon>Conidiobolus</taxon>
    </lineage>
</organism>
<dbReference type="STRING" id="796925.A0A137PHB5"/>
<evidence type="ECO:0000256" key="4">
    <source>
        <dbReference type="PIRNR" id="PIRNR001788"/>
    </source>
</evidence>
<dbReference type="CDD" id="cd11283">
    <property type="entry name" value="ADF_GMF-beta_like"/>
    <property type="match status" value="1"/>
</dbReference>
<dbReference type="GO" id="GO:0034316">
    <property type="term" value="P:negative regulation of Arp2/3 complex-mediated actin nucleation"/>
    <property type="evidence" value="ECO:0007669"/>
    <property type="project" value="EnsemblFungi"/>
</dbReference>
<evidence type="ECO:0000259" key="5">
    <source>
        <dbReference type="PROSITE" id="PS51263"/>
    </source>
</evidence>
<accession>A0A137PHB5</accession>
<dbReference type="GO" id="GO:0005634">
    <property type="term" value="C:nucleus"/>
    <property type="evidence" value="ECO:0007669"/>
    <property type="project" value="UniProtKB-SubCell"/>
</dbReference>
<dbReference type="FunFam" id="3.40.20.10:FF:000026">
    <property type="entry name" value="Glia maturation factor"/>
    <property type="match status" value="1"/>
</dbReference>
<dbReference type="InterPro" id="IPR029006">
    <property type="entry name" value="ADF-H/Gelsolin-like_dom_sf"/>
</dbReference>
<gene>
    <name evidence="6" type="ORF">CONCODRAFT_76905</name>
</gene>
<dbReference type="GO" id="GO:0003779">
    <property type="term" value="F:actin binding"/>
    <property type="evidence" value="ECO:0007669"/>
    <property type="project" value="InterPro"/>
</dbReference>
<sequence>MSDVALSCKIPTEVIQAARKFRFLKNPGHYSGLILKINKETSTVEVDENLIDCDLEEIIEELPDDAPRYVLLSYKYEREDGITQYPLIFLYYIPEAASHSLNMLYASTQNNLQKEIDMSRVFEIRDLEELDEEWIKSRLSKF</sequence>
<dbReference type="InterPro" id="IPR011171">
    <property type="entry name" value="GMF"/>
</dbReference>
<evidence type="ECO:0000256" key="2">
    <source>
        <dbReference type="ARBA" id="ARBA00022490"/>
    </source>
</evidence>
<dbReference type="SUPFAM" id="SSF55753">
    <property type="entry name" value="Actin depolymerizing proteins"/>
    <property type="match status" value="1"/>
</dbReference>
<feature type="domain" description="ADF-H" evidence="5">
    <location>
        <begin position="3"/>
        <end position="140"/>
    </location>
</feature>
<dbReference type="SMART" id="SM00102">
    <property type="entry name" value="ADF"/>
    <property type="match status" value="1"/>
</dbReference>
<dbReference type="PANTHER" id="PTHR11249:SF2">
    <property type="entry name" value="GLIA MATURATION FACTOR"/>
    <property type="match status" value="1"/>
</dbReference>
<dbReference type="PIRSF" id="PIRSF001788">
    <property type="entry name" value="GMF-beta"/>
    <property type="match status" value="1"/>
</dbReference>
<comment type="subcellular location">
    <subcellularLocation>
        <location evidence="4">Cytoplasm</location>
    </subcellularLocation>
    <subcellularLocation>
        <location evidence="4">Nucleus</location>
    </subcellularLocation>
</comment>
<evidence type="ECO:0000256" key="3">
    <source>
        <dbReference type="ARBA" id="ARBA00023242"/>
    </source>
</evidence>
<comment type="similarity">
    <text evidence="1 4">Belongs to the actin-binding proteins ADF family. GMF subfamily.</text>
</comment>
<dbReference type="AlphaFoldDB" id="A0A137PHB5"/>
<keyword evidence="2 4" id="KW-0963">Cytoplasm</keyword>